<name>A0A6V7W0U1_MELEN</name>
<reference evidence="1 2" key="1">
    <citation type="submission" date="2020-08" db="EMBL/GenBank/DDBJ databases">
        <authorList>
            <person name="Koutsovoulos G."/>
            <person name="Danchin GJ E."/>
        </authorList>
    </citation>
    <scope>NUCLEOTIDE SEQUENCE [LARGE SCALE GENOMIC DNA]</scope>
</reference>
<dbReference type="PANTHER" id="PTHR10138">
    <property type="entry name" value="TRYPTOPHAN 2,3-DIOXYGENASE"/>
    <property type="match status" value="1"/>
</dbReference>
<dbReference type="GO" id="GO:0020037">
    <property type="term" value="F:heme binding"/>
    <property type="evidence" value="ECO:0007669"/>
    <property type="project" value="InterPro"/>
</dbReference>
<dbReference type="Proteomes" id="UP000580250">
    <property type="component" value="Unassembled WGS sequence"/>
</dbReference>
<comment type="caution">
    <text evidence="1">The sequence shown here is derived from an EMBL/GenBank/DDBJ whole genome shotgun (WGS) entry which is preliminary data.</text>
</comment>
<evidence type="ECO:0000313" key="1">
    <source>
        <dbReference type="EMBL" id="CAD2180238.1"/>
    </source>
</evidence>
<organism evidence="1 2">
    <name type="scientific">Meloidogyne enterolobii</name>
    <name type="common">Root-knot nematode worm</name>
    <name type="synonym">Meloidogyne mayaguensis</name>
    <dbReference type="NCBI Taxonomy" id="390850"/>
    <lineage>
        <taxon>Eukaryota</taxon>
        <taxon>Metazoa</taxon>
        <taxon>Ecdysozoa</taxon>
        <taxon>Nematoda</taxon>
        <taxon>Chromadorea</taxon>
        <taxon>Rhabditida</taxon>
        <taxon>Tylenchina</taxon>
        <taxon>Tylenchomorpha</taxon>
        <taxon>Tylenchoidea</taxon>
        <taxon>Meloidogynidae</taxon>
        <taxon>Meloidogyninae</taxon>
        <taxon>Meloidogyne</taxon>
    </lineage>
</organism>
<dbReference type="Gene3D" id="1.20.58.480">
    <property type="match status" value="1"/>
</dbReference>
<dbReference type="GO" id="GO:0019441">
    <property type="term" value="P:L-tryptophan catabolic process to kynurenine"/>
    <property type="evidence" value="ECO:0007669"/>
    <property type="project" value="InterPro"/>
</dbReference>
<gene>
    <name evidence="1" type="ORF">MENT_LOCUS32301</name>
</gene>
<dbReference type="OrthoDB" id="447477at2759"/>
<dbReference type="EMBL" id="CAJEWN010000365">
    <property type="protein sequence ID" value="CAD2180238.1"/>
    <property type="molecule type" value="Genomic_DNA"/>
</dbReference>
<sequence length="44" mass="5254">MYLRSTVSDRYKVFLDLFNLSTWLIPRNYIPKLSPKMMRTLSGT</sequence>
<protein>
    <submittedName>
        <fullName evidence="1">Uncharacterized protein</fullName>
    </submittedName>
</protein>
<dbReference type="GO" id="GO:0019442">
    <property type="term" value="P:L-tryptophan catabolic process to acetyl-CoA"/>
    <property type="evidence" value="ECO:0007669"/>
    <property type="project" value="TreeGrafter"/>
</dbReference>
<dbReference type="GO" id="GO:0004833">
    <property type="term" value="F:L-tryptophan 2,3-dioxygenase activity"/>
    <property type="evidence" value="ECO:0007669"/>
    <property type="project" value="InterPro"/>
</dbReference>
<accession>A0A6V7W0U1</accession>
<dbReference type="InterPro" id="IPR004981">
    <property type="entry name" value="Trp_2_3_dOase"/>
</dbReference>
<evidence type="ECO:0000313" key="2">
    <source>
        <dbReference type="Proteomes" id="UP000580250"/>
    </source>
</evidence>
<proteinExistence type="predicted"/>
<dbReference type="PANTHER" id="PTHR10138:SF0">
    <property type="entry name" value="TRYPTOPHAN 2,3-DIOXYGENASE"/>
    <property type="match status" value="1"/>
</dbReference>
<dbReference type="AlphaFoldDB" id="A0A6V7W0U1"/>